<organism evidence="1 2">
    <name type="scientific">Pestalotiopsis fici (strain W106-1 / CGMCC3.15140)</name>
    <dbReference type="NCBI Taxonomy" id="1229662"/>
    <lineage>
        <taxon>Eukaryota</taxon>
        <taxon>Fungi</taxon>
        <taxon>Dikarya</taxon>
        <taxon>Ascomycota</taxon>
        <taxon>Pezizomycotina</taxon>
        <taxon>Sordariomycetes</taxon>
        <taxon>Xylariomycetidae</taxon>
        <taxon>Amphisphaeriales</taxon>
        <taxon>Sporocadaceae</taxon>
        <taxon>Pestalotiopsis</taxon>
    </lineage>
</organism>
<dbReference type="RefSeq" id="XP_007835146.1">
    <property type="nucleotide sequence ID" value="XM_007836955.1"/>
</dbReference>
<proteinExistence type="predicted"/>
<dbReference type="HOGENOM" id="CLU_824149_0_0_1"/>
<reference evidence="2" key="1">
    <citation type="journal article" date="2015" name="BMC Genomics">
        <title>Genomic and transcriptomic analysis of the endophytic fungus Pestalotiopsis fici reveals its lifestyle and high potential for synthesis of natural products.</title>
        <authorList>
            <person name="Wang X."/>
            <person name="Zhang X."/>
            <person name="Liu L."/>
            <person name="Xiang M."/>
            <person name="Wang W."/>
            <person name="Sun X."/>
            <person name="Che Y."/>
            <person name="Guo L."/>
            <person name="Liu G."/>
            <person name="Guo L."/>
            <person name="Wang C."/>
            <person name="Yin W.B."/>
            <person name="Stadler M."/>
            <person name="Zhang X."/>
            <person name="Liu X."/>
        </authorList>
    </citation>
    <scope>NUCLEOTIDE SEQUENCE [LARGE SCALE GENOMIC DNA]</scope>
    <source>
        <strain evidence="2">W106-1 / CGMCC3.15140</strain>
    </source>
</reference>
<dbReference type="KEGG" id="pfy:PFICI_08374"/>
<sequence length="337" mass="37178">MISIIGETGSGKSTLIAAMVRMLAPVAHGEYLVPVSGADTDSFDFTSSDVHIFAGPRTCETEHPRLVVGCEGFPATDKPIARQLLAQAQKPQTLQPLTDGTMRKPSTNRSVEETIADHTSTASDRIPLGGGQTTLEHLTISCKKCSSGPKMNAGMPSALASVNQATTSLLGNFERSTRFTELRRRWRSRGKEIPTAEELILCYYDSFRVISIPQYTATPPTTVKKTSDQIKTLYKELIHMSERIRSKRQLVNMELDVVNVNVYFKRALIKLGRDYDIGVMASLAKKRNFDRSQTVGGEAMQVHQMISYIAVCILAQIGDHTKLRNAKTTSWMKPGVV</sequence>
<dbReference type="Proteomes" id="UP000030651">
    <property type="component" value="Unassembled WGS sequence"/>
</dbReference>
<keyword evidence="2" id="KW-1185">Reference proteome</keyword>
<evidence type="ECO:0008006" key="3">
    <source>
        <dbReference type="Google" id="ProtNLM"/>
    </source>
</evidence>
<gene>
    <name evidence="1" type="ORF">PFICI_08374</name>
</gene>
<dbReference type="eggNOG" id="ENOG502T29B">
    <property type="taxonomic scope" value="Eukaryota"/>
</dbReference>
<protein>
    <recommendedName>
        <fullName evidence="3">ABC transporter domain-containing protein</fullName>
    </recommendedName>
</protein>
<evidence type="ECO:0000313" key="1">
    <source>
        <dbReference type="EMBL" id="ETS80845.1"/>
    </source>
</evidence>
<dbReference type="InterPro" id="IPR027417">
    <property type="entry name" value="P-loop_NTPase"/>
</dbReference>
<dbReference type="AlphaFoldDB" id="W3X461"/>
<dbReference type="EMBL" id="KI912113">
    <property type="protein sequence ID" value="ETS80845.1"/>
    <property type="molecule type" value="Genomic_DNA"/>
</dbReference>
<accession>W3X461</accession>
<dbReference type="OrthoDB" id="194358at2759"/>
<dbReference type="GeneID" id="19273387"/>
<dbReference type="SUPFAM" id="SSF52540">
    <property type="entry name" value="P-loop containing nucleoside triphosphate hydrolases"/>
    <property type="match status" value="1"/>
</dbReference>
<evidence type="ECO:0000313" key="2">
    <source>
        <dbReference type="Proteomes" id="UP000030651"/>
    </source>
</evidence>
<name>W3X461_PESFW</name>
<dbReference type="InParanoid" id="W3X461"/>